<dbReference type="Pfam" id="PF00903">
    <property type="entry name" value="Glyoxalase"/>
    <property type="match status" value="1"/>
</dbReference>
<dbReference type="InterPro" id="IPR029068">
    <property type="entry name" value="Glyas_Bleomycin-R_OHBP_Dase"/>
</dbReference>
<proteinExistence type="predicted"/>
<reference evidence="2 3" key="1">
    <citation type="submission" date="2023-07" db="EMBL/GenBank/DDBJ databases">
        <authorList>
            <person name="Kim M.K."/>
        </authorList>
    </citation>
    <scope>NUCLEOTIDE SEQUENCE [LARGE SCALE GENOMIC DNA]</scope>
    <source>
        <strain evidence="2 3">KR1UV-12</strain>
    </source>
</reference>
<protein>
    <submittedName>
        <fullName evidence="2">Lactoylglutathione lyase</fullName>
    </submittedName>
</protein>
<evidence type="ECO:0000259" key="1">
    <source>
        <dbReference type="Pfam" id="PF00903"/>
    </source>
</evidence>
<feature type="domain" description="Glyoxalase/fosfomycin resistance/dioxygenase" evidence="1">
    <location>
        <begin position="7"/>
        <end position="124"/>
    </location>
</feature>
<organism evidence="2 3">
    <name type="scientific">Sphingomonas aurea</name>
    <dbReference type="NCBI Taxonomy" id="3063994"/>
    <lineage>
        <taxon>Bacteria</taxon>
        <taxon>Pseudomonadati</taxon>
        <taxon>Pseudomonadota</taxon>
        <taxon>Alphaproteobacteria</taxon>
        <taxon>Sphingomonadales</taxon>
        <taxon>Sphingomonadaceae</taxon>
        <taxon>Sphingomonas</taxon>
    </lineage>
</organism>
<evidence type="ECO:0000313" key="3">
    <source>
        <dbReference type="Proteomes" id="UP001230685"/>
    </source>
</evidence>
<dbReference type="GO" id="GO:0016829">
    <property type="term" value="F:lyase activity"/>
    <property type="evidence" value="ECO:0007669"/>
    <property type="project" value="UniProtKB-KW"/>
</dbReference>
<keyword evidence="2" id="KW-0456">Lyase</keyword>
<dbReference type="RefSeq" id="WP_305173111.1">
    <property type="nucleotide sequence ID" value="NZ_JAUUDS010000003.1"/>
</dbReference>
<keyword evidence="3" id="KW-1185">Reference proteome</keyword>
<gene>
    <name evidence="2" type="ORF">Q5H91_09305</name>
</gene>
<dbReference type="PANTHER" id="PTHR36503:SF2">
    <property type="entry name" value="BLR2408 PROTEIN"/>
    <property type="match status" value="1"/>
</dbReference>
<dbReference type="SUPFAM" id="SSF54593">
    <property type="entry name" value="Glyoxalase/Bleomycin resistance protein/Dihydroxybiphenyl dioxygenase"/>
    <property type="match status" value="1"/>
</dbReference>
<dbReference type="Proteomes" id="UP001230685">
    <property type="component" value="Unassembled WGS sequence"/>
</dbReference>
<evidence type="ECO:0000313" key="2">
    <source>
        <dbReference type="EMBL" id="MDP1027410.1"/>
    </source>
</evidence>
<dbReference type="EMBL" id="JAUUDS010000003">
    <property type="protein sequence ID" value="MDP1027410.1"/>
    <property type="molecule type" value="Genomic_DNA"/>
</dbReference>
<comment type="caution">
    <text evidence="2">The sequence shown here is derived from an EMBL/GenBank/DDBJ whole genome shotgun (WGS) entry which is preliminary data.</text>
</comment>
<dbReference type="InterPro" id="IPR004360">
    <property type="entry name" value="Glyas_Fos-R_dOase_dom"/>
</dbReference>
<dbReference type="PANTHER" id="PTHR36503">
    <property type="entry name" value="BLR2520 PROTEIN"/>
    <property type="match status" value="1"/>
</dbReference>
<dbReference type="Gene3D" id="3.10.180.10">
    <property type="entry name" value="2,3-Dihydroxybiphenyl 1,2-Dioxygenase, domain 1"/>
    <property type="match status" value="1"/>
</dbReference>
<name>A0ABT9EKM8_9SPHN</name>
<accession>A0ABT9EKM8</accession>
<sequence>MAPMIFVNLPVKDVEASAAFYTAIGATRDDRFSTPGKAASMQFSDTIVFMLTSHEFFGGFSPKPIADAHATAQALFCLSQDSRAAVDAIVEAAAAAGGRADVNAPDDHGFMYGRSFEDLDGHLFGPMWMDLDAALAAMAAQPAAA</sequence>